<dbReference type="SUPFAM" id="SSF54909">
    <property type="entry name" value="Dimeric alpha+beta barrel"/>
    <property type="match status" value="1"/>
</dbReference>
<dbReference type="EMBL" id="CP035758">
    <property type="protein sequence ID" value="QBD75407.1"/>
    <property type="molecule type" value="Genomic_DNA"/>
</dbReference>
<accession>A0A4P6JJT3</accession>
<evidence type="ECO:0008006" key="3">
    <source>
        <dbReference type="Google" id="ProtNLM"/>
    </source>
</evidence>
<proteinExistence type="predicted"/>
<dbReference type="RefSeq" id="WP_129886006.1">
    <property type="nucleotide sequence ID" value="NZ_CP035758.1"/>
</dbReference>
<reference evidence="1 2" key="1">
    <citation type="submission" date="2019-01" db="EMBL/GenBank/DDBJ databases">
        <title>Ktedonosporobacter rubrisoli SCAWS-G2.</title>
        <authorList>
            <person name="Huang Y."/>
            <person name="Yan B."/>
        </authorList>
    </citation>
    <scope>NUCLEOTIDE SEQUENCE [LARGE SCALE GENOMIC DNA]</scope>
    <source>
        <strain evidence="1 2">SCAWS-G2</strain>
    </source>
</reference>
<organism evidence="1 2">
    <name type="scientific">Ktedonosporobacter rubrisoli</name>
    <dbReference type="NCBI Taxonomy" id="2509675"/>
    <lineage>
        <taxon>Bacteria</taxon>
        <taxon>Bacillati</taxon>
        <taxon>Chloroflexota</taxon>
        <taxon>Ktedonobacteria</taxon>
        <taxon>Ktedonobacterales</taxon>
        <taxon>Ktedonosporobacteraceae</taxon>
        <taxon>Ktedonosporobacter</taxon>
    </lineage>
</organism>
<evidence type="ECO:0000313" key="1">
    <source>
        <dbReference type="EMBL" id="QBD75407.1"/>
    </source>
</evidence>
<dbReference type="InterPro" id="IPR011008">
    <property type="entry name" value="Dimeric_a/b-barrel"/>
</dbReference>
<gene>
    <name evidence="1" type="ORF">EPA93_05075</name>
</gene>
<dbReference type="Gene3D" id="3.30.70.100">
    <property type="match status" value="1"/>
</dbReference>
<sequence length="101" mass="11062">MAIEIVIFRLQEEVTRADFLAAVDETTALLKTQTGFLSRTVSQAESGEWIDILTWESIEAAKAAAAVFQTDAAGKRFSAYLDPQLIQVFYTEAVVEASASK</sequence>
<dbReference type="KEGG" id="kbs:EPA93_05075"/>
<dbReference type="Proteomes" id="UP000290365">
    <property type="component" value="Chromosome"/>
</dbReference>
<dbReference type="AlphaFoldDB" id="A0A4P6JJT3"/>
<evidence type="ECO:0000313" key="2">
    <source>
        <dbReference type="Proteomes" id="UP000290365"/>
    </source>
</evidence>
<name>A0A4P6JJT3_KTERU</name>
<dbReference type="OrthoDB" id="1445730at2"/>
<protein>
    <recommendedName>
        <fullName evidence="3">ABM domain-containing protein</fullName>
    </recommendedName>
</protein>
<keyword evidence="2" id="KW-1185">Reference proteome</keyword>